<dbReference type="EMBL" id="CH991543">
    <property type="protein sequence ID" value="EDQ92780.1"/>
    <property type="molecule type" value="Genomic_DNA"/>
</dbReference>
<protein>
    <recommendedName>
        <fullName evidence="8">JmjC domain-containing protein</fullName>
    </recommendedName>
</protein>
<dbReference type="PROSITE" id="PS51184">
    <property type="entry name" value="JMJC"/>
    <property type="match status" value="1"/>
</dbReference>
<accession>A9UNY3</accession>
<evidence type="ECO:0000313" key="9">
    <source>
        <dbReference type="EMBL" id="EDQ92780.1"/>
    </source>
</evidence>
<evidence type="ECO:0000256" key="1">
    <source>
        <dbReference type="ARBA" id="ARBA00001954"/>
    </source>
</evidence>
<dbReference type="RefSeq" id="XP_001742542.1">
    <property type="nucleotide sequence ID" value="XM_001742490.1"/>
</dbReference>
<proteinExistence type="predicted"/>
<sequence length="638" mass="69800">MPFEGCSGTARVLMVLVVLGLLLVECGAGVSSKQAPTLVSVRTVVTRNLVREVPDAEGHTREQLEQLARQREPFVIRHSSLATQASLSKWTPADIASALSTVPAYAQRGSGRFRTFHDDKELEPFLRHDHWTDFNVKVNVSTGQLFDTVARDAGRFLYFSADVNKLGPHWPALEDLLPDRDAMAQSATGLQSNLWLGHGGLVTAMHYDASWNFFLQLHGRKQFTLLRPGAPVCPYPCLHPSIAHAQWDPLGAAAASGSAVCMADPDVLASENQGRGSPVSTTPQRLADVAAVWQVTLGPSDLLYVPPHWWHEVATLKDSVSFNVWTDAPEYVMIHDIYALPIPLEGSWDGTKLRQGAMAYLRAIHEALHLDFSFAASLRHLLAQRWSPLEQAQALHYDPFAVNAALRACLSLQTAATSTPGPTLLTDTEKSRLDSRATAAAAQMATLHREVQLTLMHNYIERVLSLAAVKEGGKKGQDLAGLYDMGGVSFFHVVIEAADGELSLVEHAMTGANKEVDEGAEDRKGGSGHVAKCFLSANKDQVAGIFYVPASLAEKLTAKAWFERLNVVLGGEIVEETEETIKVIAKGDPAAEKFPLKIRDEAINAGFSLLREKQLVPEDDDDSDYDYEAAMEENEIEW</sequence>
<feature type="chain" id="PRO_5002742267" description="JmjC domain-containing protein" evidence="7">
    <location>
        <begin position="29"/>
        <end position="638"/>
    </location>
</feature>
<reference evidence="9 10" key="1">
    <citation type="journal article" date="2008" name="Nature">
        <title>The genome of the choanoflagellate Monosiga brevicollis and the origin of metazoans.</title>
        <authorList>
            <consortium name="JGI Sequencing"/>
            <person name="King N."/>
            <person name="Westbrook M.J."/>
            <person name="Young S.L."/>
            <person name="Kuo A."/>
            <person name="Abedin M."/>
            <person name="Chapman J."/>
            <person name="Fairclough S."/>
            <person name="Hellsten U."/>
            <person name="Isogai Y."/>
            <person name="Letunic I."/>
            <person name="Marr M."/>
            <person name="Pincus D."/>
            <person name="Putnam N."/>
            <person name="Rokas A."/>
            <person name="Wright K.J."/>
            <person name="Zuzow R."/>
            <person name="Dirks W."/>
            <person name="Good M."/>
            <person name="Goodstein D."/>
            <person name="Lemons D."/>
            <person name="Li W."/>
            <person name="Lyons J.B."/>
            <person name="Morris A."/>
            <person name="Nichols S."/>
            <person name="Richter D.J."/>
            <person name="Salamov A."/>
            <person name="Bork P."/>
            <person name="Lim W.A."/>
            <person name="Manning G."/>
            <person name="Miller W.T."/>
            <person name="McGinnis W."/>
            <person name="Shapiro H."/>
            <person name="Tjian R."/>
            <person name="Grigoriev I.V."/>
            <person name="Rokhsar D."/>
        </authorList>
    </citation>
    <scope>NUCLEOTIDE SEQUENCE [LARGE SCALE GENOMIC DNA]</scope>
    <source>
        <strain evidence="10">MX1 / ATCC 50154</strain>
    </source>
</reference>
<keyword evidence="6" id="KW-0539">Nucleus</keyword>
<name>A9UNY3_MONBE</name>
<evidence type="ECO:0000256" key="3">
    <source>
        <dbReference type="ARBA" id="ARBA00022723"/>
    </source>
</evidence>
<dbReference type="Pfam" id="PF13621">
    <property type="entry name" value="Cupin_8"/>
    <property type="match status" value="1"/>
</dbReference>
<evidence type="ECO:0000259" key="8">
    <source>
        <dbReference type="PROSITE" id="PS51184"/>
    </source>
</evidence>
<dbReference type="Gene3D" id="2.60.120.650">
    <property type="entry name" value="Cupin"/>
    <property type="match status" value="1"/>
</dbReference>
<dbReference type="GO" id="GO:0005634">
    <property type="term" value="C:nucleus"/>
    <property type="evidence" value="ECO:0007669"/>
    <property type="project" value="UniProtKB-SubCell"/>
</dbReference>
<dbReference type="InterPro" id="IPR003347">
    <property type="entry name" value="JmjC_dom"/>
</dbReference>
<dbReference type="InterPro" id="IPR041667">
    <property type="entry name" value="Cupin_8"/>
</dbReference>
<dbReference type="eggNOG" id="KOG2132">
    <property type="taxonomic scope" value="Eukaryota"/>
</dbReference>
<dbReference type="PANTHER" id="PTHR12461:SF106">
    <property type="entry name" value="BIFUNCTIONAL PEPTIDASE AND ARGINYL-HYDROXYLASE JMJD5"/>
    <property type="match status" value="1"/>
</dbReference>
<dbReference type="PANTHER" id="PTHR12461">
    <property type="entry name" value="HYPOXIA-INDUCIBLE FACTOR 1 ALPHA INHIBITOR-RELATED"/>
    <property type="match status" value="1"/>
</dbReference>
<evidence type="ECO:0000256" key="7">
    <source>
        <dbReference type="SAM" id="SignalP"/>
    </source>
</evidence>
<dbReference type="GO" id="GO:0046872">
    <property type="term" value="F:metal ion binding"/>
    <property type="evidence" value="ECO:0007669"/>
    <property type="project" value="UniProtKB-KW"/>
</dbReference>
<dbReference type="SMART" id="SM00558">
    <property type="entry name" value="JmjC"/>
    <property type="match status" value="1"/>
</dbReference>
<dbReference type="AlphaFoldDB" id="A9UNY3"/>
<comment type="subcellular location">
    <subcellularLocation>
        <location evidence="2">Nucleus</location>
    </subcellularLocation>
</comment>
<dbReference type="KEGG" id="mbr:MONBRDRAFT_30745"/>
<keyword evidence="10" id="KW-1185">Reference proteome</keyword>
<keyword evidence="4" id="KW-0560">Oxidoreductase</keyword>
<comment type="cofactor">
    <cofactor evidence="1">
        <name>Fe(2+)</name>
        <dbReference type="ChEBI" id="CHEBI:29033"/>
    </cofactor>
</comment>
<dbReference type="GeneID" id="5887961"/>
<evidence type="ECO:0000256" key="5">
    <source>
        <dbReference type="ARBA" id="ARBA00023004"/>
    </source>
</evidence>
<dbReference type="Proteomes" id="UP000001357">
    <property type="component" value="Unassembled WGS sequence"/>
</dbReference>
<feature type="signal peptide" evidence="7">
    <location>
        <begin position="1"/>
        <end position="28"/>
    </location>
</feature>
<feature type="domain" description="JmjC" evidence="8">
    <location>
        <begin position="138"/>
        <end position="343"/>
    </location>
</feature>
<keyword evidence="7" id="KW-0732">Signal</keyword>
<keyword evidence="3" id="KW-0479">Metal-binding</keyword>
<dbReference type="SUPFAM" id="SSF51197">
    <property type="entry name" value="Clavaminate synthase-like"/>
    <property type="match status" value="1"/>
</dbReference>
<organism evidence="9 10">
    <name type="scientific">Monosiga brevicollis</name>
    <name type="common">Choanoflagellate</name>
    <dbReference type="NCBI Taxonomy" id="81824"/>
    <lineage>
        <taxon>Eukaryota</taxon>
        <taxon>Choanoflagellata</taxon>
        <taxon>Craspedida</taxon>
        <taxon>Salpingoecidae</taxon>
        <taxon>Monosiga</taxon>
    </lineage>
</organism>
<gene>
    <name evidence="9" type="ORF">MONBRDRAFT_30745</name>
</gene>
<dbReference type="InParanoid" id="A9UNY3"/>
<keyword evidence="5" id="KW-0408">Iron</keyword>
<evidence type="ECO:0000256" key="6">
    <source>
        <dbReference type="ARBA" id="ARBA00023242"/>
    </source>
</evidence>
<evidence type="ECO:0000256" key="2">
    <source>
        <dbReference type="ARBA" id="ARBA00004123"/>
    </source>
</evidence>
<evidence type="ECO:0000256" key="4">
    <source>
        <dbReference type="ARBA" id="ARBA00023002"/>
    </source>
</evidence>
<dbReference type="GO" id="GO:0016706">
    <property type="term" value="F:2-oxoglutarate-dependent dioxygenase activity"/>
    <property type="evidence" value="ECO:0000318"/>
    <property type="project" value="GO_Central"/>
</dbReference>
<evidence type="ECO:0000313" key="10">
    <source>
        <dbReference type="Proteomes" id="UP000001357"/>
    </source>
</evidence>